<keyword evidence="3" id="KW-1003">Cell membrane</keyword>
<evidence type="ECO:0000256" key="7">
    <source>
        <dbReference type="SAM" id="Phobius"/>
    </source>
</evidence>
<dbReference type="InterPro" id="IPR045275">
    <property type="entry name" value="MscS_archaea/bacteria_type"/>
</dbReference>
<dbReference type="InterPro" id="IPR049142">
    <property type="entry name" value="MS_channel_1st"/>
</dbReference>
<gene>
    <name evidence="10" type="ORF">SAMN02745181_0883</name>
</gene>
<keyword evidence="6 7" id="KW-0472">Membrane</keyword>
<evidence type="ECO:0000256" key="6">
    <source>
        <dbReference type="ARBA" id="ARBA00023136"/>
    </source>
</evidence>
<feature type="transmembrane region" description="Helical" evidence="7">
    <location>
        <begin position="12"/>
        <end position="32"/>
    </location>
</feature>
<dbReference type="PANTHER" id="PTHR30221:SF1">
    <property type="entry name" value="SMALL-CONDUCTANCE MECHANOSENSITIVE CHANNEL"/>
    <property type="match status" value="1"/>
</dbReference>
<dbReference type="RefSeq" id="WP_159434790.1">
    <property type="nucleotide sequence ID" value="NZ_FQYR01000002.1"/>
</dbReference>
<evidence type="ECO:0000259" key="9">
    <source>
        <dbReference type="Pfam" id="PF21088"/>
    </source>
</evidence>
<name>A0A1M6DZ98_9BACT</name>
<dbReference type="InterPro" id="IPR011066">
    <property type="entry name" value="MscS_channel_C_sf"/>
</dbReference>
<evidence type="ECO:0000256" key="4">
    <source>
        <dbReference type="ARBA" id="ARBA00022692"/>
    </source>
</evidence>
<accession>A0A1M6DZ98</accession>
<reference evidence="10 11" key="1">
    <citation type="submission" date="2016-11" db="EMBL/GenBank/DDBJ databases">
        <authorList>
            <person name="Jaros S."/>
            <person name="Januszkiewicz K."/>
            <person name="Wedrychowicz H."/>
        </authorList>
    </citation>
    <scope>NUCLEOTIDE SEQUENCE [LARGE SCALE GENOMIC DNA]</scope>
    <source>
        <strain evidence="10 11">DSM 18772</strain>
    </source>
</reference>
<dbReference type="GO" id="GO:0005886">
    <property type="term" value="C:plasma membrane"/>
    <property type="evidence" value="ECO:0007669"/>
    <property type="project" value="UniProtKB-SubCell"/>
</dbReference>
<evidence type="ECO:0000256" key="5">
    <source>
        <dbReference type="ARBA" id="ARBA00022989"/>
    </source>
</evidence>
<dbReference type="InterPro" id="IPR023408">
    <property type="entry name" value="MscS_beta-dom_sf"/>
</dbReference>
<feature type="transmembrane region" description="Helical" evidence="7">
    <location>
        <begin position="53"/>
        <end position="72"/>
    </location>
</feature>
<evidence type="ECO:0000256" key="1">
    <source>
        <dbReference type="ARBA" id="ARBA00004651"/>
    </source>
</evidence>
<dbReference type="Gene3D" id="1.10.287.1260">
    <property type="match status" value="1"/>
</dbReference>
<proteinExistence type="inferred from homology"/>
<dbReference type="GO" id="GO:0008381">
    <property type="term" value="F:mechanosensitive monoatomic ion channel activity"/>
    <property type="evidence" value="ECO:0007669"/>
    <property type="project" value="InterPro"/>
</dbReference>
<dbReference type="Pfam" id="PF21088">
    <property type="entry name" value="MS_channel_1st"/>
    <property type="match status" value="1"/>
</dbReference>
<dbReference type="STRING" id="1123071.SAMN02745181_0883"/>
<dbReference type="AlphaFoldDB" id="A0A1M6DZ98"/>
<dbReference type="InParanoid" id="A0A1M6DZ98"/>
<protein>
    <submittedName>
        <fullName evidence="10">Small-conductance mechanosensitive channel</fullName>
    </submittedName>
</protein>
<evidence type="ECO:0000256" key="3">
    <source>
        <dbReference type="ARBA" id="ARBA00022475"/>
    </source>
</evidence>
<dbReference type="Gene3D" id="3.30.70.100">
    <property type="match status" value="1"/>
</dbReference>
<dbReference type="PANTHER" id="PTHR30221">
    <property type="entry name" value="SMALL-CONDUCTANCE MECHANOSENSITIVE CHANNEL"/>
    <property type="match status" value="1"/>
</dbReference>
<evidence type="ECO:0000313" key="10">
    <source>
        <dbReference type="EMBL" id="SHI78577.1"/>
    </source>
</evidence>
<comment type="similarity">
    <text evidence="2">Belongs to the MscS (TC 1.A.23) family.</text>
</comment>
<keyword evidence="11" id="KW-1185">Reference proteome</keyword>
<dbReference type="EMBL" id="FQYR01000002">
    <property type="protein sequence ID" value="SHI78577.1"/>
    <property type="molecule type" value="Genomic_DNA"/>
</dbReference>
<dbReference type="OrthoDB" id="9809206at2"/>
<dbReference type="Gene3D" id="2.30.30.60">
    <property type="match status" value="1"/>
</dbReference>
<organism evidence="10 11">
    <name type="scientific">Rubritalea squalenifaciens DSM 18772</name>
    <dbReference type="NCBI Taxonomy" id="1123071"/>
    <lineage>
        <taxon>Bacteria</taxon>
        <taxon>Pseudomonadati</taxon>
        <taxon>Verrucomicrobiota</taxon>
        <taxon>Verrucomicrobiia</taxon>
        <taxon>Verrucomicrobiales</taxon>
        <taxon>Rubritaleaceae</taxon>
        <taxon>Rubritalea</taxon>
    </lineage>
</organism>
<dbReference type="Proteomes" id="UP000184510">
    <property type="component" value="Unassembled WGS sequence"/>
</dbReference>
<dbReference type="SUPFAM" id="SSF50182">
    <property type="entry name" value="Sm-like ribonucleoproteins"/>
    <property type="match status" value="1"/>
</dbReference>
<dbReference type="SUPFAM" id="SSF82861">
    <property type="entry name" value="Mechanosensitive channel protein MscS (YggB), transmembrane region"/>
    <property type="match status" value="1"/>
</dbReference>
<dbReference type="InterPro" id="IPR006685">
    <property type="entry name" value="MscS_channel_2nd"/>
</dbReference>
<evidence type="ECO:0000256" key="2">
    <source>
        <dbReference type="ARBA" id="ARBA00008017"/>
    </source>
</evidence>
<evidence type="ECO:0000259" key="8">
    <source>
        <dbReference type="Pfam" id="PF00924"/>
    </source>
</evidence>
<comment type="subcellular location">
    <subcellularLocation>
        <location evidence="1">Cell membrane</location>
        <topology evidence="1">Multi-pass membrane protein</topology>
    </subcellularLocation>
</comment>
<dbReference type="InterPro" id="IPR011014">
    <property type="entry name" value="MscS_channel_TM-2"/>
</dbReference>
<evidence type="ECO:0000313" key="11">
    <source>
        <dbReference type="Proteomes" id="UP000184510"/>
    </source>
</evidence>
<feature type="domain" description="Mechanosensitive ion channel transmembrane helices 2/3" evidence="9">
    <location>
        <begin position="60"/>
        <end position="97"/>
    </location>
</feature>
<dbReference type="Pfam" id="PF00924">
    <property type="entry name" value="MS_channel_2nd"/>
    <property type="match status" value="1"/>
</dbReference>
<keyword evidence="4 7" id="KW-0812">Transmembrane</keyword>
<dbReference type="InterPro" id="IPR010920">
    <property type="entry name" value="LSM_dom_sf"/>
</dbReference>
<feature type="domain" description="Mechanosensitive ion channel MscS" evidence="8">
    <location>
        <begin position="99"/>
        <end position="170"/>
    </location>
</feature>
<keyword evidence="5 7" id="KW-1133">Transmembrane helix</keyword>
<sequence length="278" mass="31109">MEWWENLNVWYRSGVILVAGIFVHILIRVFLIRGLEKVAAATSNDLDDRLVYFIKRFYVLILLFVLFIMVLKNHGVEITPFLASAGIAGIAIGLAAKETLADILSGVFLIADRPIRIGDRIKIERPGKHWGGWGDVVEIGLRRTQIKNTDGVIVDYPNSILANSVITNFSYLDKPVRVRIRFQVSYDADLDQVAQVTKNAIHSTAGVIPDSADIVVRGLWSDEGGYQHAGILIEGRYFIPDVRLRTRIRSAVLSNLVSHLRQAKIPLAIQQLNLSKSE</sequence>
<dbReference type="SUPFAM" id="SSF82689">
    <property type="entry name" value="Mechanosensitive channel protein MscS (YggB), C-terminal domain"/>
    <property type="match status" value="1"/>
</dbReference>